<gene>
    <name evidence="6" type="ORF">TSTA_112070</name>
</gene>
<dbReference type="Pfam" id="PF13426">
    <property type="entry name" value="PAS_9"/>
    <property type="match status" value="1"/>
</dbReference>
<dbReference type="OrthoDB" id="4225820at2759"/>
<dbReference type="EMBL" id="EQ962655">
    <property type="protein sequence ID" value="EED17371.1"/>
    <property type="molecule type" value="Genomic_DNA"/>
</dbReference>
<accession>B8M976</accession>
<evidence type="ECO:0000313" key="6">
    <source>
        <dbReference type="EMBL" id="EED17371.1"/>
    </source>
</evidence>
<protein>
    <submittedName>
        <fullName evidence="6">White collar, putative</fullName>
    </submittedName>
</protein>
<dbReference type="PhylomeDB" id="B8M976"/>
<dbReference type="PANTHER" id="PTHR47429">
    <property type="entry name" value="PROTEIN TWIN LOV 1"/>
    <property type="match status" value="1"/>
</dbReference>
<dbReference type="AlphaFoldDB" id="B8M976"/>
<evidence type="ECO:0000256" key="1">
    <source>
        <dbReference type="ARBA" id="ARBA00022630"/>
    </source>
</evidence>
<dbReference type="NCBIfam" id="TIGR00229">
    <property type="entry name" value="sensory_box"/>
    <property type="match status" value="1"/>
</dbReference>
<dbReference type="Proteomes" id="UP000001745">
    <property type="component" value="Unassembled WGS sequence"/>
</dbReference>
<dbReference type="InParanoid" id="B8M976"/>
<organism evidence="6 7">
    <name type="scientific">Talaromyces stipitatus (strain ATCC 10500 / CBS 375.48 / QM 6759 / NRRL 1006)</name>
    <name type="common">Penicillium stipitatum</name>
    <dbReference type="NCBI Taxonomy" id="441959"/>
    <lineage>
        <taxon>Eukaryota</taxon>
        <taxon>Fungi</taxon>
        <taxon>Dikarya</taxon>
        <taxon>Ascomycota</taxon>
        <taxon>Pezizomycotina</taxon>
        <taxon>Eurotiomycetes</taxon>
        <taxon>Eurotiomycetidae</taxon>
        <taxon>Eurotiales</taxon>
        <taxon>Trichocomaceae</taxon>
        <taxon>Talaromyces</taxon>
        <taxon>Talaromyces sect. Talaromyces</taxon>
    </lineage>
</organism>
<dbReference type="GO" id="GO:0005634">
    <property type="term" value="C:nucleus"/>
    <property type="evidence" value="ECO:0007669"/>
    <property type="project" value="TreeGrafter"/>
</dbReference>
<name>B8M976_TALSN</name>
<dbReference type="VEuPathDB" id="FungiDB:TSTA_112070"/>
<keyword evidence="3" id="KW-0157">Chromophore</keyword>
<dbReference type="RefSeq" id="XP_002481363.1">
    <property type="nucleotide sequence ID" value="XM_002481318.1"/>
</dbReference>
<feature type="region of interest" description="Disordered" evidence="4">
    <location>
        <begin position="239"/>
        <end position="258"/>
    </location>
</feature>
<dbReference type="InterPro" id="IPR000014">
    <property type="entry name" value="PAS"/>
</dbReference>
<evidence type="ECO:0000313" key="7">
    <source>
        <dbReference type="Proteomes" id="UP000001745"/>
    </source>
</evidence>
<dbReference type="GeneID" id="8098862"/>
<feature type="domain" description="PAS" evidence="5">
    <location>
        <begin position="133"/>
        <end position="225"/>
    </location>
</feature>
<evidence type="ECO:0000256" key="4">
    <source>
        <dbReference type="SAM" id="MobiDB-lite"/>
    </source>
</evidence>
<evidence type="ECO:0000256" key="3">
    <source>
        <dbReference type="ARBA" id="ARBA00022991"/>
    </source>
</evidence>
<keyword evidence="1" id="KW-0285">Flavoprotein</keyword>
<dbReference type="STRING" id="441959.B8M976"/>
<dbReference type="SUPFAM" id="SSF55785">
    <property type="entry name" value="PYP-like sensor domain (PAS domain)"/>
    <property type="match status" value="1"/>
</dbReference>
<dbReference type="InterPro" id="IPR035965">
    <property type="entry name" value="PAS-like_dom_sf"/>
</dbReference>
<dbReference type="PANTHER" id="PTHR47429:SF9">
    <property type="entry name" value="PAS DOMAIN-CONTAINING PROTEIN"/>
    <property type="match status" value="1"/>
</dbReference>
<keyword evidence="2" id="KW-0288">FMN</keyword>
<keyword evidence="7" id="KW-1185">Reference proteome</keyword>
<dbReference type="HOGENOM" id="CLU_947240_0_0_1"/>
<proteinExistence type="predicted"/>
<evidence type="ECO:0000259" key="5">
    <source>
        <dbReference type="Pfam" id="PF13426"/>
    </source>
</evidence>
<sequence length="294" mass="33488">MDNTSDHNSIIVEAQDSIDELRRRPSEYKLPFLQQANENNNNPSKIMEDNNSFMILLNSFKRVRARQPIEYANPVARLLMLLPDIESSDEHIPNARSPKLEQQAQNALHALSKFQGTSDALAEVFCLTDPSRLDNPIIFASEEFHRITQYGMEYVLGRNCRFLQGPKTNKHSKRRIRDVIEAGQQHHEVFLDYRRDGSPFMNLLMCAPLCDNNGKVRCFIGVDVSGLVMDDTRMDSIKGISASGHPSPNGQFEEDGDLAHQNGYTNGIHTMILRMQNHSIRRQLQKELEKPGIT</sequence>
<evidence type="ECO:0000256" key="2">
    <source>
        <dbReference type="ARBA" id="ARBA00022643"/>
    </source>
</evidence>
<dbReference type="Gene3D" id="3.30.450.20">
    <property type="entry name" value="PAS domain"/>
    <property type="match status" value="1"/>
</dbReference>
<dbReference type="eggNOG" id="ENOG502QXB0">
    <property type="taxonomic scope" value="Eukaryota"/>
</dbReference>
<reference evidence="7" key="1">
    <citation type="journal article" date="2015" name="Genome Announc.">
        <title>Genome sequence of the AIDS-associated pathogen Penicillium marneffei (ATCC18224) and its near taxonomic relative Talaromyces stipitatus (ATCC10500).</title>
        <authorList>
            <person name="Nierman W.C."/>
            <person name="Fedorova-Abrams N.D."/>
            <person name="Andrianopoulos A."/>
        </authorList>
    </citation>
    <scope>NUCLEOTIDE SEQUENCE [LARGE SCALE GENOMIC DNA]</scope>
    <source>
        <strain evidence="7">ATCC 10500 / CBS 375.48 / QM 6759 / NRRL 1006</strain>
    </source>
</reference>